<evidence type="ECO:0000256" key="1">
    <source>
        <dbReference type="SAM" id="MobiDB-lite"/>
    </source>
</evidence>
<evidence type="ECO:0000313" key="2">
    <source>
        <dbReference type="EMBL" id="KNF06344.1"/>
    </source>
</evidence>
<dbReference type="PANTHER" id="PTHR46169">
    <property type="entry name" value="DNA REPLICATION-RELATED ELEMENT FACTOR, ISOFORM A"/>
    <property type="match status" value="1"/>
</dbReference>
<feature type="region of interest" description="Disordered" evidence="1">
    <location>
        <begin position="1"/>
        <end position="74"/>
    </location>
</feature>
<dbReference type="GO" id="GO:0005634">
    <property type="term" value="C:nucleus"/>
    <property type="evidence" value="ECO:0007669"/>
    <property type="project" value="TreeGrafter"/>
</dbReference>
<dbReference type="SUPFAM" id="SSF53098">
    <property type="entry name" value="Ribonuclease H-like"/>
    <property type="match status" value="1"/>
</dbReference>
<feature type="compositionally biased region" description="Acidic residues" evidence="1">
    <location>
        <begin position="345"/>
        <end position="355"/>
    </location>
</feature>
<name>A0A0L0W4C2_9BASI</name>
<evidence type="ECO:0008006" key="4">
    <source>
        <dbReference type="Google" id="ProtNLM"/>
    </source>
</evidence>
<dbReference type="Proteomes" id="UP000054564">
    <property type="component" value="Unassembled WGS sequence"/>
</dbReference>
<accession>A0A0L0W4C2</accession>
<keyword evidence="3" id="KW-1185">Reference proteome</keyword>
<feature type="compositionally biased region" description="Low complexity" evidence="1">
    <location>
        <begin position="16"/>
        <end position="28"/>
    </location>
</feature>
<proteinExistence type="predicted"/>
<protein>
    <recommendedName>
        <fullName evidence="4">DUF659 domain-containing protein</fullName>
    </recommendedName>
</protein>
<dbReference type="EMBL" id="AJIL01000003">
    <property type="protein sequence ID" value="KNF06344.1"/>
    <property type="molecule type" value="Genomic_DNA"/>
</dbReference>
<sequence>MAGNHRKCCKPPGSPAPSSSSSMAAQSQDPPPTGQNQRASKTIVDVNDSNDEPSDIELSKSQGQTDEQELKKAKRVHSNQLSACYASFDTPQLSNQLDKHGRRKIAYPCKSCGTLIHRPSYNSSPSNLSKHVACGKKKRLDAQDSQNLAAVGILGTGDIDPREVPQLCAIWCAEAARPFSALGDQSHQSILHPEVVKNLPSRKVVSCDIGRLYTAIQESLMELLQNHTGAIYLGLDAWQSPNGYDILGTVIYRLVADDVGGYELEAMPLDFVVLKERHTGVYMADTVQLVVEKFGVQNKICGIVTDNASNNKTMIEAIKRFKWPRFKGTAQWKNTTTNSYLSNNDSEDSSDDELPTDCQIQRFSKDEMGDDNEDEDEDVDNNSTLAADLIDDDEIELETEDVEELSGKGDDDHYTSQSCRQTLAKVSPNVAITQKLKKSPNSKAIFVDFCRDKKCAKPHNIERDVKTRWNSTLVQLNSILRCSGAIIEWQKDKRLGPPRQHHIDQSDLDLAQDLAEVLQPFYEITLQVSTQGAARISQVVVFIDQVTSHLSTAVSNKEDGYPPALRNACRAGLQLTNKYYTLTDCSPLYRVAMVFHPSFKDEYFKLAKWEPEWINEALQLTREMWENHYKPQAQPTSTKEGNSRPKTGVLAKLSSASQARAGNTSTDPLTMWLAGGLHLDEEGLPVNPLKWWIRQGKGGNTHGGLLQMALDVLSCPGFNNSRCQEVVQLWKRLRVASKTSTQCVIRHERHDGGVLLKEWEDKNRCLASMEASAEEKE</sequence>
<reference evidence="3" key="1">
    <citation type="submission" date="2014-03" db="EMBL/GenBank/DDBJ databases">
        <title>The Genome Sequence of Puccinia striiformis f. sp. tritici PST-78.</title>
        <authorList>
            <consortium name="The Broad Institute Genome Sequencing Platform"/>
            <person name="Cuomo C."/>
            <person name="Hulbert S."/>
            <person name="Chen X."/>
            <person name="Walker B."/>
            <person name="Young S.K."/>
            <person name="Zeng Q."/>
            <person name="Gargeya S."/>
            <person name="Fitzgerald M."/>
            <person name="Haas B."/>
            <person name="Abouelleil A."/>
            <person name="Alvarado L."/>
            <person name="Arachchi H.M."/>
            <person name="Berlin A.M."/>
            <person name="Chapman S.B."/>
            <person name="Goldberg J."/>
            <person name="Griggs A."/>
            <person name="Gujja S."/>
            <person name="Hansen M."/>
            <person name="Howarth C."/>
            <person name="Imamovic A."/>
            <person name="Larimer J."/>
            <person name="McCowan C."/>
            <person name="Montmayeur A."/>
            <person name="Murphy C."/>
            <person name="Neiman D."/>
            <person name="Pearson M."/>
            <person name="Priest M."/>
            <person name="Roberts A."/>
            <person name="Saif S."/>
            <person name="Shea T."/>
            <person name="Sisk P."/>
            <person name="Sykes S."/>
            <person name="Wortman J."/>
            <person name="Nusbaum C."/>
            <person name="Birren B."/>
        </authorList>
    </citation>
    <scope>NUCLEOTIDE SEQUENCE [LARGE SCALE GENOMIC DNA]</scope>
    <source>
        <strain evidence="3">race PST-78</strain>
    </source>
</reference>
<dbReference type="GO" id="GO:0006357">
    <property type="term" value="P:regulation of transcription by RNA polymerase II"/>
    <property type="evidence" value="ECO:0007669"/>
    <property type="project" value="TreeGrafter"/>
</dbReference>
<gene>
    <name evidence="2" type="ORF">PSTG_00230</name>
</gene>
<dbReference type="PANTHER" id="PTHR46169:SF15">
    <property type="entry name" value="INNER CENTROMERE PROTEIN A-LIKE ISOFORM X1-RELATED"/>
    <property type="match status" value="1"/>
</dbReference>
<dbReference type="InterPro" id="IPR052717">
    <property type="entry name" value="Vacuolar_transposase_reg"/>
</dbReference>
<feature type="region of interest" description="Disordered" evidence="1">
    <location>
        <begin position="336"/>
        <end position="356"/>
    </location>
</feature>
<evidence type="ECO:0000313" key="3">
    <source>
        <dbReference type="Proteomes" id="UP000054564"/>
    </source>
</evidence>
<dbReference type="AlphaFoldDB" id="A0A0L0W4C2"/>
<organism evidence="2 3">
    <name type="scientific">Puccinia striiformis f. sp. tritici PST-78</name>
    <dbReference type="NCBI Taxonomy" id="1165861"/>
    <lineage>
        <taxon>Eukaryota</taxon>
        <taxon>Fungi</taxon>
        <taxon>Dikarya</taxon>
        <taxon>Basidiomycota</taxon>
        <taxon>Pucciniomycotina</taxon>
        <taxon>Pucciniomycetes</taxon>
        <taxon>Pucciniales</taxon>
        <taxon>Pucciniaceae</taxon>
        <taxon>Puccinia</taxon>
    </lineage>
</organism>
<comment type="caution">
    <text evidence="2">The sequence shown here is derived from an EMBL/GenBank/DDBJ whole genome shotgun (WGS) entry which is preliminary data.</text>
</comment>
<dbReference type="InterPro" id="IPR012337">
    <property type="entry name" value="RNaseH-like_sf"/>
</dbReference>